<dbReference type="Pfam" id="PF02686">
    <property type="entry name" value="GatC"/>
    <property type="match status" value="1"/>
</dbReference>
<name>A0A914MAM7_MELIC</name>
<sequence length="153" mass="17346">MTSNFTLKLLNFYTKITPTRSVEICANLFCGTIYGDAIQTAILSGDKSKSVKEEESIKKLERLSALKMTSKDVKNLQEDLLFSQRILNVNTENVEPLYNIVEDHITCPLRNDIVCENESRDEVLMNTKNVYEGFFTAPSVGIVTKKEKNVVEM</sequence>
<protein>
    <submittedName>
        <fullName evidence="2">Glutamyl-tRNA(Gln) amidotransferase subunit C, mitochondrial</fullName>
    </submittedName>
</protein>
<dbReference type="GO" id="GO:0070681">
    <property type="term" value="P:glutaminyl-tRNAGln biosynthesis via transamidation"/>
    <property type="evidence" value="ECO:0007669"/>
    <property type="project" value="TreeGrafter"/>
</dbReference>
<organism evidence="1 2">
    <name type="scientific">Meloidogyne incognita</name>
    <name type="common">Southern root-knot nematode worm</name>
    <name type="synonym">Oxyuris incognita</name>
    <dbReference type="NCBI Taxonomy" id="6306"/>
    <lineage>
        <taxon>Eukaryota</taxon>
        <taxon>Metazoa</taxon>
        <taxon>Ecdysozoa</taxon>
        <taxon>Nematoda</taxon>
        <taxon>Chromadorea</taxon>
        <taxon>Rhabditida</taxon>
        <taxon>Tylenchina</taxon>
        <taxon>Tylenchomorpha</taxon>
        <taxon>Tylenchoidea</taxon>
        <taxon>Meloidogynidae</taxon>
        <taxon>Meloidogyninae</taxon>
        <taxon>Meloidogyne</taxon>
        <taxon>Meloidogyne incognita group</taxon>
    </lineage>
</organism>
<dbReference type="GO" id="GO:0005739">
    <property type="term" value="C:mitochondrion"/>
    <property type="evidence" value="ECO:0007669"/>
    <property type="project" value="TreeGrafter"/>
</dbReference>
<dbReference type="InterPro" id="IPR003837">
    <property type="entry name" value="GatC"/>
</dbReference>
<reference evidence="2" key="1">
    <citation type="submission" date="2022-11" db="UniProtKB">
        <authorList>
            <consortium name="WormBaseParasite"/>
        </authorList>
    </citation>
    <scope>IDENTIFICATION</scope>
</reference>
<dbReference type="GO" id="GO:0006450">
    <property type="term" value="P:regulation of translational fidelity"/>
    <property type="evidence" value="ECO:0007669"/>
    <property type="project" value="InterPro"/>
</dbReference>
<dbReference type="AlphaFoldDB" id="A0A914MAM7"/>
<dbReference type="GO" id="GO:0030956">
    <property type="term" value="C:glutamyl-tRNA(Gln) amidotransferase complex"/>
    <property type="evidence" value="ECO:0007669"/>
    <property type="project" value="TreeGrafter"/>
</dbReference>
<dbReference type="SUPFAM" id="SSF141000">
    <property type="entry name" value="Glu-tRNAGln amidotransferase C subunit"/>
    <property type="match status" value="1"/>
</dbReference>
<dbReference type="InterPro" id="IPR036113">
    <property type="entry name" value="Asp/Glu-ADT_sf_sub_c"/>
</dbReference>
<keyword evidence="1" id="KW-1185">Reference proteome</keyword>
<dbReference type="PANTHER" id="PTHR15004:SF0">
    <property type="entry name" value="GLUTAMYL-TRNA(GLN) AMIDOTRANSFERASE SUBUNIT C, MITOCHONDRIAL"/>
    <property type="match status" value="1"/>
</dbReference>
<dbReference type="WBParaSite" id="Minc3s01391g23410">
    <property type="protein sequence ID" value="Minc3s01391g23410"/>
    <property type="gene ID" value="Minc3s01391g23410"/>
</dbReference>
<dbReference type="GO" id="GO:0032543">
    <property type="term" value="P:mitochondrial translation"/>
    <property type="evidence" value="ECO:0007669"/>
    <property type="project" value="TreeGrafter"/>
</dbReference>
<proteinExistence type="predicted"/>
<evidence type="ECO:0000313" key="1">
    <source>
        <dbReference type="Proteomes" id="UP000887563"/>
    </source>
</evidence>
<dbReference type="Proteomes" id="UP000887563">
    <property type="component" value="Unplaced"/>
</dbReference>
<dbReference type="PANTHER" id="PTHR15004">
    <property type="entry name" value="GLUTAMYL-TRNA(GLN) AMIDOTRANSFERASE SUBUNIT C, MITOCHONDRIAL"/>
    <property type="match status" value="1"/>
</dbReference>
<evidence type="ECO:0000313" key="2">
    <source>
        <dbReference type="WBParaSite" id="Minc3s01391g23410"/>
    </source>
</evidence>
<accession>A0A914MAM7</accession>